<dbReference type="PANTHER" id="PTHR43692">
    <property type="entry name" value="UDP-N-ACETYLMURAMOYLALANINE--D-GLUTAMATE LIGASE"/>
    <property type="match status" value="1"/>
</dbReference>
<evidence type="ECO:0000256" key="3">
    <source>
        <dbReference type="ARBA" id="ARBA00022490"/>
    </source>
</evidence>
<dbReference type="SUPFAM" id="SSF53623">
    <property type="entry name" value="MurD-like peptide ligases, catalytic domain"/>
    <property type="match status" value="1"/>
</dbReference>
<keyword evidence="9 10" id="KW-0961">Cell wall biogenesis/degradation</keyword>
<evidence type="ECO:0000256" key="6">
    <source>
        <dbReference type="ARBA" id="ARBA00022741"/>
    </source>
</evidence>
<evidence type="ECO:0000256" key="7">
    <source>
        <dbReference type="ARBA" id="ARBA00022840"/>
    </source>
</evidence>
<dbReference type="InterPro" id="IPR018109">
    <property type="entry name" value="Folylpolyglutamate_synth_CS"/>
</dbReference>
<keyword evidence="9 10" id="KW-0133">Cell shape</keyword>
<dbReference type="EC" id="6.3.2.9" evidence="9 10"/>
<keyword evidence="4 9" id="KW-0436">Ligase</keyword>
<comment type="subcellular location">
    <subcellularLocation>
        <location evidence="1 9 10">Cytoplasm</location>
    </subcellularLocation>
</comment>
<dbReference type="GO" id="GO:0009252">
    <property type="term" value="P:peptidoglycan biosynthetic process"/>
    <property type="evidence" value="ECO:0007669"/>
    <property type="project" value="UniProtKB-UniRule"/>
</dbReference>
<keyword evidence="3 9" id="KW-0963">Cytoplasm</keyword>
<comment type="function">
    <text evidence="9 10">Cell wall formation. Catalyzes the addition of glutamate to the nucleotide precursor UDP-N-acetylmuramoyl-L-alanine (UMA).</text>
</comment>
<comment type="caution">
    <text evidence="13">The sequence shown here is derived from an EMBL/GenBank/DDBJ whole genome shotgun (WGS) entry which is preliminary data.</text>
</comment>
<dbReference type="InterPro" id="IPR013221">
    <property type="entry name" value="Mur_ligase_cen"/>
</dbReference>
<keyword evidence="9 10" id="KW-0573">Peptidoglycan synthesis</keyword>
<evidence type="ECO:0000259" key="11">
    <source>
        <dbReference type="Pfam" id="PF02875"/>
    </source>
</evidence>
<dbReference type="GO" id="GO:0071555">
    <property type="term" value="P:cell wall organization"/>
    <property type="evidence" value="ECO:0007669"/>
    <property type="project" value="UniProtKB-KW"/>
</dbReference>
<dbReference type="InterPro" id="IPR004101">
    <property type="entry name" value="Mur_ligase_C"/>
</dbReference>
<name>A0A328HHC9_ARTGO</name>
<comment type="similarity">
    <text evidence="9">Belongs to the MurCDEF family.</text>
</comment>
<keyword evidence="5 9" id="KW-0132">Cell division</keyword>
<dbReference type="SUPFAM" id="SSF51984">
    <property type="entry name" value="MurCD N-terminal domain"/>
    <property type="match status" value="1"/>
</dbReference>
<accession>A0A328HHC9</accession>
<dbReference type="NCBIfam" id="TIGR01087">
    <property type="entry name" value="murD"/>
    <property type="match status" value="1"/>
</dbReference>
<dbReference type="GO" id="GO:0051301">
    <property type="term" value="P:cell division"/>
    <property type="evidence" value="ECO:0007669"/>
    <property type="project" value="UniProtKB-KW"/>
</dbReference>
<evidence type="ECO:0000313" key="14">
    <source>
        <dbReference type="Proteomes" id="UP000249166"/>
    </source>
</evidence>
<dbReference type="GO" id="GO:0005737">
    <property type="term" value="C:cytoplasm"/>
    <property type="evidence" value="ECO:0007669"/>
    <property type="project" value="UniProtKB-SubCell"/>
</dbReference>
<dbReference type="SUPFAM" id="SSF53244">
    <property type="entry name" value="MurD-like peptide ligases, peptide-binding domain"/>
    <property type="match status" value="1"/>
</dbReference>
<gene>
    <name evidence="9" type="primary">murD</name>
    <name evidence="13" type="ORF">DBZ45_09430</name>
</gene>
<proteinExistence type="inferred from homology"/>
<evidence type="ECO:0000313" key="13">
    <source>
        <dbReference type="EMBL" id="RAM37554.1"/>
    </source>
</evidence>
<evidence type="ECO:0000256" key="8">
    <source>
        <dbReference type="ARBA" id="ARBA00023306"/>
    </source>
</evidence>
<keyword evidence="6 9" id="KW-0547">Nucleotide-binding</keyword>
<evidence type="ECO:0000256" key="1">
    <source>
        <dbReference type="ARBA" id="ARBA00004496"/>
    </source>
</evidence>
<dbReference type="Gene3D" id="3.90.190.20">
    <property type="entry name" value="Mur ligase, C-terminal domain"/>
    <property type="match status" value="1"/>
</dbReference>
<dbReference type="InterPro" id="IPR036615">
    <property type="entry name" value="Mur_ligase_C_dom_sf"/>
</dbReference>
<dbReference type="Proteomes" id="UP000249166">
    <property type="component" value="Unassembled WGS sequence"/>
</dbReference>
<keyword evidence="7 9" id="KW-0067">ATP-binding</keyword>
<dbReference type="Gene3D" id="3.40.1190.10">
    <property type="entry name" value="Mur-like, catalytic domain"/>
    <property type="match status" value="1"/>
</dbReference>
<comment type="catalytic activity">
    <reaction evidence="9 10">
        <text>UDP-N-acetyl-alpha-D-muramoyl-L-alanine + D-glutamate + ATP = UDP-N-acetyl-alpha-D-muramoyl-L-alanyl-D-glutamate + ADP + phosphate + H(+)</text>
        <dbReference type="Rhea" id="RHEA:16429"/>
        <dbReference type="ChEBI" id="CHEBI:15378"/>
        <dbReference type="ChEBI" id="CHEBI:29986"/>
        <dbReference type="ChEBI" id="CHEBI:30616"/>
        <dbReference type="ChEBI" id="CHEBI:43474"/>
        <dbReference type="ChEBI" id="CHEBI:83898"/>
        <dbReference type="ChEBI" id="CHEBI:83900"/>
        <dbReference type="ChEBI" id="CHEBI:456216"/>
        <dbReference type="EC" id="6.3.2.9"/>
    </reaction>
</comment>
<protein>
    <recommendedName>
        <fullName evidence="9 10">UDP-N-acetylmuramoylalanine--D-glutamate ligase</fullName>
        <ecNumber evidence="9 10">6.3.2.9</ecNumber>
    </recommendedName>
    <alternativeName>
        <fullName evidence="9">D-glutamic acid-adding enzyme</fullName>
    </alternativeName>
    <alternativeName>
        <fullName evidence="9">UDP-N-acetylmuramoyl-L-alanyl-D-glutamate synthetase</fullName>
    </alternativeName>
</protein>
<dbReference type="Pfam" id="PF08245">
    <property type="entry name" value="Mur_ligase_M"/>
    <property type="match status" value="1"/>
</dbReference>
<evidence type="ECO:0000259" key="12">
    <source>
        <dbReference type="Pfam" id="PF08245"/>
    </source>
</evidence>
<keyword evidence="8 9" id="KW-0131">Cell cycle</keyword>
<organism evidence="13 14">
    <name type="scientific">Arthrobacter globiformis</name>
    <dbReference type="NCBI Taxonomy" id="1665"/>
    <lineage>
        <taxon>Bacteria</taxon>
        <taxon>Bacillati</taxon>
        <taxon>Actinomycetota</taxon>
        <taxon>Actinomycetes</taxon>
        <taxon>Micrococcales</taxon>
        <taxon>Micrococcaceae</taxon>
        <taxon>Arthrobacter</taxon>
    </lineage>
</organism>
<dbReference type="HAMAP" id="MF_00639">
    <property type="entry name" value="MurD"/>
    <property type="match status" value="1"/>
</dbReference>
<dbReference type="Gene3D" id="3.40.50.720">
    <property type="entry name" value="NAD(P)-binding Rossmann-like Domain"/>
    <property type="match status" value="1"/>
</dbReference>
<evidence type="ECO:0000256" key="4">
    <source>
        <dbReference type="ARBA" id="ARBA00022598"/>
    </source>
</evidence>
<evidence type="ECO:0000256" key="2">
    <source>
        <dbReference type="ARBA" id="ARBA00004752"/>
    </source>
</evidence>
<dbReference type="EMBL" id="QLNP01000068">
    <property type="protein sequence ID" value="RAM37554.1"/>
    <property type="molecule type" value="Genomic_DNA"/>
</dbReference>
<evidence type="ECO:0000256" key="10">
    <source>
        <dbReference type="RuleBase" id="RU003664"/>
    </source>
</evidence>
<dbReference type="AlphaFoldDB" id="A0A328HHC9"/>
<feature type="domain" description="Mur ligase central" evidence="12">
    <location>
        <begin position="158"/>
        <end position="343"/>
    </location>
</feature>
<dbReference type="Pfam" id="PF02875">
    <property type="entry name" value="Mur_ligase_C"/>
    <property type="match status" value="1"/>
</dbReference>
<comment type="pathway">
    <text evidence="2 9 10">Cell wall biogenesis; peptidoglycan biosynthesis.</text>
</comment>
<evidence type="ECO:0000256" key="5">
    <source>
        <dbReference type="ARBA" id="ARBA00022618"/>
    </source>
</evidence>
<feature type="domain" description="Mur ligase C-terminal" evidence="11">
    <location>
        <begin position="366"/>
        <end position="505"/>
    </location>
</feature>
<dbReference type="RefSeq" id="WP_111903660.1">
    <property type="nucleotide sequence ID" value="NZ_QLNP01000068.1"/>
</dbReference>
<dbReference type="GO" id="GO:0008360">
    <property type="term" value="P:regulation of cell shape"/>
    <property type="evidence" value="ECO:0007669"/>
    <property type="project" value="UniProtKB-KW"/>
</dbReference>
<dbReference type="GO" id="GO:0004326">
    <property type="term" value="F:tetrahydrofolylpolyglutamate synthase activity"/>
    <property type="evidence" value="ECO:0007669"/>
    <property type="project" value="InterPro"/>
</dbReference>
<evidence type="ECO:0000256" key="9">
    <source>
        <dbReference type="HAMAP-Rule" id="MF_00639"/>
    </source>
</evidence>
<sequence length="539" mass="56523">MGGPPVNGSDTSAELSGPALTGPARLSGLVSWDSDWAGLRVVVTGIGVSGFAAADTLIELGARVVVVDGATTETAQAKADTLRIVGAADVLLGEEAVRSLPKIDGLKPDLVVTSPGWRPDQALLAAAARAHIPVWGDVELAWRLRVREGRKTADWLTITGTNGKTTTVGLTESMLRAAGLKAIAVGNVGTPILDALRDPVEYDVFAVELSSFQLHWSDSVSAVASVCLNVAEDHVDWHGSYESYLADKAKIYENTQKACIYNDEQIETERMVEDADVVEGCRAVAFTTLTPAISMLGVVEGLLVDRAFIAERKDSAVELASMSDLGPVAPRHMVANALAAAGLVRAYGVSPEHVREGLQAYIPGNHRIQPVAKQHGVLWINDSKATNPHAAAASLAAFDPVVWIAGGLSKGVSYDDLVRDHARRLKAVVLIGKDTASLQESLQRHAPDVPVIRQAAGHTEIVQSAGTGHDAAPDSAETGEAVMARAVASAAQLAASGDTVLMAPAAASMDQFSSYAHRGDAFIAAVRELVEGEARTGKE</sequence>
<dbReference type="UniPathway" id="UPA00219"/>
<dbReference type="OrthoDB" id="9809796at2"/>
<dbReference type="PANTHER" id="PTHR43692:SF1">
    <property type="entry name" value="UDP-N-ACETYLMURAMOYLALANINE--D-GLUTAMATE LIGASE"/>
    <property type="match status" value="1"/>
</dbReference>
<dbReference type="GO" id="GO:0005524">
    <property type="term" value="F:ATP binding"/>
    <property type="evidence" value="ECO:0007669"/>
    <property type="project" value="UniProtKB-UniRule"/>
</dbReference>
<dbReference type="PROSITE" id="PS01011">
    <property type="entry name" value="FOLYLPOLYGLU_SYNT_1"/>
    <property type="match status" value="1"/>
</dbReference>
<reference evidence="13 14" key="1">
    <citation type="submission" date="2018-04" db="EMBL/GenBank/DDBJ databases">
        <title>Bacteria isolated from cave deposits of Manipur.</title>
        <authorList>
            <person name="Sahoo D."/>
            <person name="Sarangthem I."/>
            <person name="Nandeibam J."/>
        </authorList>
    </citation>
    <scope>NUCLEOTIDE SEQUENCE [LARGE SCALE GENOMIC DNA]</scope>
    <source>
        <strain evidence="14">mrc11</strain>
    </source>
</reference>
<feature type="binding site" evidence="9">
    <location>
        <begin position="160"/>
        <end position="166"/>
    </location>
    <ligand>
        <name>ATP</name>
        <dbReference type="ChEBI" id="CHEBI:30616"/>
    </ligand>
</feature>
<dbReference type="InterPro" id="IPR036565">
    <property type="entry name" value="Mur-like_cat_sf"/>
</dbReference>
<dbReference type="InterPro" id="IPR005762">
    <property type="entry name" value="MurD"/>
</dbReference>
<dbReference type="GO" id="GO:0008764">
    <property type="term" value="F:UDP-N-acetylmuramoylalanine-D-glutamate ligase activity"/>
    <property type="evidence" value="ECO:0007669"/>
    <property type="project" value="UniProtKB-UniRule"/>
</dbReference>